<evidence type="ECO:0000313" key="3">
    <source>
        <dbReference type="Proteomes" id="UP001054837"/>
    </source>
</evidence>
<feature type="region of interest" description="Disordered" evidence="1">
    <location>
        <begin position="1"/>
        <end position="49"/>
    </location>
</feature>
<reference evidence="2 3" key="1">
    <citation type="submission" date="2021-06" db="EMBL/GenBank/DDBJ databases">
        <title>Caerostris darwini draft genome.</title>
        <authorList>
            <person name="Kono N."/>
            <person name="Arakawa K."/>
        </authorList>
    </citation>
    <scope>NUCLEOTIDE SEQUENCE [LARGE SCALE GENOMIC DNA]</scope>
</reference>
<feature type="compositionally biased region" description="Basic and acidic residues" evidence="1">
    <location>
        <begin position="117"/>
        <end position="136"/>
    </location>
</feature>
<dbReference type="EMBL" id="BPLQ01006513">
    <property type="protein sequence ID" value="GIY23088.1"/>
    <property type="molecule type" value="Genomic_DNA"/>
</dbReference>
<accession>A0AAV4RT81</accession>
<keyword evidence="3" id="KW-1185">Reference proteome</keyword>
<evidence type="ECO:0000313" key="2">
    <source>
        <dbReference type="EMBL" id="GIY23088.1"/>
    </source>
</evidence>
<proteinExistence type="predicted"/>
<feature type="compositionally biased region" description="Basic and acidic residues" evidence="1">
    <location>
        <begin position="26"/>
        <end position="42"/>
    </location>
</feature>
<organism evidence="2 3">
    <name type="scientific">Caerostris darwini</name>
    <dbReference type="NCBI Taxonomy" id="1538125"/>
    <lineage>
        <taxon>Eukaryota</taxon>
        <taxon>Metazoa</taxon>
        <taxon>Ecdysozoa</taxon>
        <taxon>Arthropoda</taxon>
        <taxon>Chelicerata</taxon>
        <taxon>Arachnida</taxon>
        <taxon>Araneae</taxon>
        <taxon>Araneomorphae</taxon>
        <taxon>Entelegynae</taxon>
        <taxon>Araneoidea</taxon>
        <taxon>Araneidae</taxon>
        <taxon>Caerostris</taxon>
    </lineage>
</organism>
<dbReference type="Proteomes" id="UP001054837">
    <property type="component" value="Unassembled WGS sequence"/>
</dbReference>
<evidence type="ECO:0000256" key="1">
    <source>
        <dbReference type="SAM" id="MobiDB-lite"/>
    </source>
</evidence>
<protein>
    <submittedName>
        <fullName evidence="2">Uncharacterized protein</fullName>
    </submittedName>
</protein>
<feature type="region of interest" description="Disordered" evidence="1">
    <location>
        <begin position="108"/>
        <end position="153"/>
    </location>
</feature>
<dbReference type="AlphaFoldDB" id="A0AAV4RT81"/>
<sequence>MRVQKDSPKIKGNLQKENQPLPYLRESGRTERSDENIRKEGDPESFGIPFQKIPLVPLPSCAVEISLSEGDFQTAQRGWGSTLNGTISGSRRLLFNQVKRLPEIKANLQKENQPLPHLRESGRTERSDENIRKLGDPESLGIPHSPPTHSLAKLRRGDFIKGIRFSNCRKGGKVP</sequence>
<comment type="caution">
    <text evidence="2">The sequence shown here is derived from an EMBL/GenBank/DDBJ whole genome shotgun (WGS) entry which is preliminary data.</text>
</comment>
<gene>
    <name evidence="2" type="ORF">CDAR_193441</name>
</gene>
<name>A0AAV4RT81_9ARAC</name>